<keyword evidence="8" id="KW-0472">Membrane</keyword>
<feature type="transmembrane region" description="Helical" evidence="8">
    <location>
        <begin position="12"/>
        <end position="31"/>
    </location>
</feature>
<dbReference type="MEROPS" id="M38.980"/>
<evidence type="ECO:0000256" key="7">
    <source>
        <dbReference type="ARBA" id="ARBA00023004"/>
    </source>
</evidence>
<dbReference type="EMBL" id="KN716344">
    <property type="protein sequence ID" value="KJH46595.1"/>
    <property type="molecule type" value="Genomic_DNA"/>
</dbReference>
<dbReference type="SUPFAM" id="SSF51338">
    <property type="entry name" value="Composite domain of metallo-dependent hydrolases"/>
    <property type="match status" value="1"/>
</dbReference>
<evidence type="ECO:0000256" key="5">
    <source>
        <dbReference type="ARBA" id="ARBA00022808"/>
    </source>
</evidence>
<evidence type="ECO:0000256" key="6">
    <source>
        <dbReference type="ARBA" id="ARBA00022833"/>
    </source>
</evidence>
<dbReference type="InterPro" id="IPR032466">
    <property type="entry name" value="Metal_Hydrolase"/>
</dbReference>
<dbReference type="Gene3D" id="3.20.20.140">
    <property type="entry name" value="Metal-dependent hydrolases"/>
    <property type="match status" value="1"/>
</dbReference>
<reference evidence="9 10" key="1">
    <citation type="submission" date="2013-11" db="EMBL/GenBank/DDBJ databases">
        <title>Draft genome of the bovine lungworm Dictyocaulus viviparus.</title>
        <authorList>
            <person name="Mitreva M."/>
        </authorList>
    </citation>
    <scope>NUCLEOTIDE SEQUENCE [LARGE SCALE GENOMIC DNA]</scope>
    <source>
        <strain evidence="9 10">HannoverDv2000</strain>
    </source>
</reference>
<reference evidence="10" key="2">
    <citation type="journal article" date="2016" name="Sci. Rep.">
        <title>Dictyocaulus viviparus genome, variome and transcriptome elucidate lungworm biology and support future intervention.</title>
        <authorList>
            <person name="McNulty S.N."/>
            <person name="Strube C."/>
            <person name="Rosa B.A."/>
            <person name="Martin J.C."/>
            <person name="Tyagi R."/>
            <person name="Choi Y.J."/>
            <person name="Wang Q."/>
            <person name="Hallsworth Pepin K."/>
            <person name="Zhang X."/>
            <person name="Ozersky P."/>
            <person name="Wilson R.K."/>
            <person name="Sternberg P.W."/>
            <person name="Gasser R.B."/>
            <person name="Mitreva M."/>
        </authorList>
    </citation>
    <scope>NUCLEOTIDE SEQUENCE [LARGE SCALE GENOMIC DNA]</scope>
    <source>
        <strain evidence="10">HannoverDv2000</strain>
    </source>
</reference>
<keyword evidence="8" id="KW-0812">Transmembrane</keyword>
<dbReference type="SUPFAM" id="SSF51556">
    <property type="entry name" value="Metallo-dependent hydrolases"/>
    <property type="match status" value="1"/>
</dbReference>
<name>A0A0D8XPW9_DICVI</name>
<dbReference type="PANTHER" id="PTHR42752">
    <property type="entry name" value="IMIDAZOLONEPROPIONASE"/>
    <property type="match status" value="1"/>
</dbReference>
<dbReference type="STRING" id="29172.A0A0D8XPW9"/>
<dbReference type="PANTHER" id="PTHR42752:SF1">
    <property type="entry name" value="IMIDAZOLONEPROPIONASE-RELATED"/>
    <property type="match status" value="1"/>
</dbReference>
<keyword evidence="4" id="KW-0378">Hydrolase</keyword>
<dbReference type="GO" id="GO:0050480">
    <property type="term" value="F:imidazolonepropionase activity"/>
    <property type="evidence" value="ECO:0007669"/>
    <property type="project" value="UniProtKB-EC"/>
</dbReference>
<dbReference type="AlphaFoldDB" id="A0A0D8XPW9"/>
<keyword evidence="7" id="KW-0408">Iron</keyword>
<keyword evidence="3" id="KW-0479">Metal-binding</keyword>
<evidence type="ECO:0000313" key="10">
    <source>
        <dbReference type="Proteomes" id="UP000053766"/>
    </source>
</evidence>
<keyword evidence="6" id="KW-0862">Zinc</keyword>
<dbReference type="GO" id="GO:0046872">
    <property type="term" value="F:metal ion binding"/>
    <property type="evidence" value="ECO:0007669"/>
    <property type="project" value="UniProtKB-KW"/>
</dbReference>
<comment type="pathway">
    <text evidence="1">Amino-acid degradation.</text>
</comment>
<keyword evidence="5" id="KW-0369">Histidine metabolism</keyword>
<sequence>MNAFFILYDRLITVLNIIFKTLLQFILRMIYRLLIRQLKEVVQITDDSTVECLKGADMNKIKILTDCKNGLAVLVTKDGNIAAIGKEDYVEEVLKGNEVEETLSTNGGILLPGFVDAHSHPVFAGDRVHEFAMKLAGATYMEVQAAGGGIHFTTRKTREASEDFLKDEFKK</sequence>
<dbReference type="OrthoDB" id="5851489at2759"/>
<protein>
    <recommendedName>
        <fullName evidence="2">imidazolonepropionase</fullName>
        <ecNumber evidence="2">3.5.2.7</ecNumber>
    </recommendedName>
</protein>
<evidence type="ECO:0000256" key="8">
    <source>
        <dbReference type="SAM" id="Phobius"/>
    </source>
</evidence>
<dbReference type="EC" id="3.5.2.7" evidence="2"/>
<evidence type="ECO:0000256" key="2">
    <source>
        <dbReference type="ARBA" id="ARBA00012864"/>
    </source>
</evidence>
<keyword evidence="10" id="KW-1185">Reference proteome</keyword>
<dbReference type="GO" id="GO:0005737">
    <property type="term" value="C:cytoplasm"/>
    <property type="evidence" value="ECO:0007669"/>
    <property type="project" value="InterPro"/>
</dbReference>
<dbReference type="InterPro" id="IPR011059">
    <property type="entry name" value="Metal-dep_hydrolase_composite"/>
</dbReference>
<proteinExistence type="predicted"/>
<dbReference type="Proteomes" id="UP000053766">
    <property type="component" value="Unassembled WGS sequence"/>
</dbReference>
<evidence type="ECO:0000256" key="1">
    <source>
        <dbReference type="ARBA" id="ARBA00005023"/>
    </source>
</evidence>
<evidence type="ECO:0000256" key="3">
    <source>
        <dbReference type="ARBA" id="ARBA00022723"/>
    </source>
</evidence>
<dbReference type="InterPro" id="IPR005920">
    <property type="entry name" value="HutI"/>
</dbReference>
<organism evidence="9 10">
    <name type="scientific">Dictyocaulus viviparus</name>
    <name type="common">Bovine lungworm</name>
    <dbReference type="NCBI Taxonomy" id="29172"/>
    <lineage>
        <taxon>Eukaryota</taxon>
        <taxon>Metazoa</taxon>
        <taxon>Ecdysozoa</taxon>
        <taxon>Nematoda</taxon>
        <taxon>Chromadorea</taxon>
        <taxon>Rhabditida</taxon>
        <taxon>Rhabditina</taxon>
        <taxon>Rhabditomorpha</taxon>
        <taxon>Strongyloidea</taxon>
        <taxon>Metastrongylidae</taxon>
        <taxon>Dictyocaulus</taxon>
    </lineage>
</organism>
<dbReference type="GO" id="GO:0019556">
    <property type="term" value="P:L-histidine catabolic process to glutamate and formamide"/>
    <property type="evidence" value="ECO:0007669"/>
    <property type="project" value="InterPro"/>
</dbReference>
<evidence type="ECO:0000313" key="9">
    <source>
        <dbReference type="EMBL" id="KJH46595.1"/>
    </source>
</evidence>
<evidence type="ECO:0000256" key="4">
    <source>
        <dbReference type="ARBA" id="ARBA00022801"/>
    </source>
</evidence>
<accession>A0A0D8XPW9</accession>
<keyword evidence="8" id="KW-1133">Transmembrane helix</keyword>
<gene>
    <name evidence="9" type="ORF">DICVIV_07340</name>
</gene>